<evidence type="ECO:0000256" key="7">
    <source>
        <dbReference type="ARBA" id="ARBA00023237"/>
    </source>
</evidence>
<dbReference type="InterPro" id="IPR039426">
    <property type="entry name" value="TonB-dep_rcpt-like"/>
</dbReference>
<reference evidence="12 13" key="1">
    <citation type="submission" date="2016-11" db="EMBL/GenBank/DDBJ databases">
        <authorList>
            <person name="Varghese N."/>
            <person name="Submissions S."/>
        </authorList>
    </citation>
    <scope>NUCLEOTIDE SEQUENCE [LARGE SCALE GENOMIC DNA]</scope>
    <source>
        <strain evidence="12 13">DSM 6368</strain>
    </source>
</reference>
<sequence>MLIFFNGFSNTKVLVSQQNKPNTMKKFYLVVTFFLLTLSGYAQKAIISGKVLDADDKLPLPGAMIQIVGDNKYTVSDYNGRFELLNINIGTYQVTVKYIGYTPITHEITVEQGKNNVLDFALKTSGTELNEVVVGDILKGQAKALNQQKNSKNIGNVISSDQVGRFPDANVGDALKRVPGITMQNDQGEARNIIIRGLAPSLNSVTLNGDRIPSAEGDNRNVQMDLIPSDMISTIEVNKTLTSDMDADAIGGSVNLVTRATPNGERISATLAGGFMPIREHATYTAGLVYGNRFFDNKLGAVFSGSYNNVNYGSDDVENEWVKDDFGNEFVQASEIRKYDVQRIRRSGSVALDYKFDENNTIFANAIYNWRDDRENRFRTTYDDIEAIYDGENITGFEGRIKRQTKGGVDSDRNKNRRLEDQRVQNYSLRGEHLINSKLDLDWSANYAKAREYRPGERYIEYRQTGLEMSQDLSDLRFPLVTPTGEAVDQFEFNSVTENTDETSESEFGAKVNIRFPFSIIAAEKGRIRTGLRLRMKEKERNNVFYSYEPVNGGMDLLSEVPTSFYDGKNFNPGSKYVPGTFASASFLGSLDLNNSALFDKEADPAEFLAVNYNAKENIYAAYVRWDQDFNDKLSMVLGFRVENTHIDYTGNRVLDEEELESKINTTNAYTNVLPSISFQYNATKDLVLRAAATTALARPNYYALAPYVNNIAADKEITAGNPDLDVTYSYNYDFMAENYFKSVGLISGGVFYKRLNDFIYNYSDNQYTDAKFAADFPNQANPIPAGENWSFVQSRNGDVVDVYGFEVAFQRQLDFLPGKFLKGFGIYLNYTYTKSKAKGIADEDGNERNDISLPGTTPHMFNGSLSWENKRFSARISTNFTSDYLDELGSESYKDSYYDKQFFLDANASYKITSHLRIFAEANNLTNQPLRYYQGVEAHTKQAEFYQARYNFGLKFDL</sequence>
<keyword evidence="6 8" id="KW-0472">Membrane</keyword>
<keyword evidence="4 8" id="KW-0812">Transmembrane</keyword>
<evidence type="ECO:0000256" key="4">
    <source>
        <dbReference type="ARBA" id="ARBA00022692"/>
    </source>
</evidence>
<keyword evidence="13" id="KW-1185">Reference proteome</keyword>
<evidence type="ECO:0000256" key="2">
    <source>
        <dbReference type="ARBA" id="ARBA00022448"/>
    </source>
</evidence>
<feature type="domain" description="TonB-dependent receptor-like beta-barrel" evidence="10">
    <location>
        <begin position="417"/>
        <end position="926"/>
    </location>
</feature>
<dbReference type="SUPFAM" id="SSF49464">
    <property type="entry name" value="Carboxypeptidase regulatory domain-like"/>
    <property type="match status" value="1"/>
</dbReference>
<keyword evidence="3 8" id="KW-1134">Transmembrane beta strand</keyword>
<comment type="caution">
    <text evidence="12">The sequence shown here is derived from an EMBL/GenBank/DDBJ whole genome shotgun (WGS) entry which is preliminary data.</text>
</comment>
<dbReference type="Gene3D" id="2.170.130.10">
    <property type="entry name" value="TonB-dependent receptor, plug domain"/>
    <property type="match status" value="1"/>
</dbReference>
<comment type="subcellular location">
    <subcellularLocation>
        <location evidence="1 8">Cell outer membrane</location>
        <topology evidence="1 8">Multi-pass membrane protein</topology>
    </subcellularLocation>
</comment>
<evidence type="ECO:0000259" key="10">
    <source>
        <dbReference type="Pfam" id="PF00593"/>
    </source>
</evidence>
<evidence type="ECO:0000256" key="8">
    <source>
        <dbReference type="PROSITE-ProRule" id="PRU01360"/>
    </source>
</evidence>
<dbReference type="PANTHER" id="PTHR40980:SF4">
    <property type="entry name" value="TONB-DEPENDENT RECEPTOR-LIKE BETA-BARREL DOMAIN-CONTAINING PROTEIN"/>
    <property type="match status" value="1"/>
</dbReference>
<keyword evidence="5 9" id="KW-0798">TonB box</keyword>
<evidence type="ECO:0000313" key="13">
    <source>
        <dbReference type="Proteomes" id="UP000184216"/>
    </source>
</evidence>
<dbReference type="InterPro" id="IPR036942">
    <property type="entry name" value="Beta-barrel_TonB_sf"/>
</dbReference>
<evidence type="ECO:0000256" key="1">
    <source>
        <dbReference type="ARBA" id="ARBA00004571"/>
    </source>
</evidence>
<dbReference type="InterPro" id="IPR012910">
    <property type="entry name" value="Plug_dom"/>
</dbReference>
<dbReference type="NCBIfam" id="TIGR01782">
    <property type="entry name" value="TonB-Xanth-Caul"/>
    <property type="match status" value="1"/>
</dbReference>
<protein>
    <submittedName>
        <fullName evidence="12">TonB-dependent receptor</fullName>
    </submittedName>
</protein>
<dbReference type="Gene3D" id="2.40.170.20">
    <property type="entry name" value="TonB-dependent receptor, beta-barrel domain"/>
    <property type="match status" value="1"/>
</dbReference>
<comment type="similarity">
    <text evidence="8 9">Belongs to the TonB-dependent receptor family.</text>
</comment>
<dbReference type="PROSITE" id="PS52016">
    <property type="entry name" value="TONB_DEPENDENT_REC_3"/>
    <property type="match status" value="1"/>
</dbReference>
<evidence type="ECO:0000259" key="11">
    <source>
        <dbReference type="Pfam" id="PF07715"/>
    </source>
</evidence>
<proteinExistence type="inferred from homology"/>
<dbReference type="Pfam" id="PF07715">
    <property type="entry name" value="Plug"/>
    <property type="match status" value="1"/>
</dbReference>
<accession>A0ABY1J2A7</accession>
<organism evidence="12 13">
    <name type="scientific">Flavobacterium pectinovorum</name>
    <dbReference type="NCBI Taxonomy" id="29533"/>
    <lineage>
        <taxon>Bacteria</taxon>
        <taxon>Pseudomonadati</taxon>
        <taxon>Bacteroidota</taxon>
        <taxon>Flavobacteriia</taxon>
        <taxon>Flavobacteriales</taxon>
        <taxon>Flavobacteriaceae</taxon>
        <taxon>Flavobacterium</taxon>
    </lineage>
</organism>
<evidence type="ECO:0000256" key="3">
    <source>
        <dbReference type="ARBA" id="ARBA00022452"/>
    </source>
</evidence>
<evidence type="ECO:0000256" key="9">
    <source>
        <dbReference type="RuleBase" id="RU003357"/>
    </source>
</evidence>
<gene>
    <name evidence="12" type="ORF">SAMN05444387_1914</name>
</gene>
<keyword evidence="7 8" id="KW-0998">Cell outer membrane</keyword>
<dbReference type="InterPro" id="IPR037066">
    <property type="entry name" value="Plug_dom_sf"/>
</dbReference>
<dbReference type="Gene3D" id="2.60.40.1120">
    <property type="entry name" value="Carboxypeptidase-like, regulatory domain"/>
    <property type="match status" value="1"/>
</dbReference>
<dbReference type="InterPro" id="IPR010104">
    <property type="entry name" value="TonB_rcpt_bac"/>
</dbReference>
<dbReference type="Pfam" id="PF00593">
    <property type="entry name" value="TonB_dep_Rec_b-barrel"/>
    <property type="match status" value="1"/>
</dbReference>
<dbReference type="PANTHER" id="PTHR40980">
    <property type="entry name" value="PLUG DOMAIN-CONTAINING PROTEIN"/>
    <property type="match status" value="1"/>
</dbReference>
<dbReference type="InterPro" id="IPR000531">
    <property type="entry name" value="Beta-barrel_TonB"/>
</dbReference>
<evidence type="ECO:0000313" key="12">
    <source>
        <dbReference type="EMBL" id="SHM09898.1"/>
    </source>
</evidence>
<evidence type="ECO:0000256" key="6">
    <source>
        <dbReference type="ARBA" id="ARBA00023136"/>
    </source>
</evidence>
<dbReference type="Pfam" id="PF13715">
    <property type="entry name" value="CarbopepD_reg_2"/>
    <property type="match status" value="1"/>
</dbReference>
<evidence type="ECO:0000256" key="5">
    <source>
        <dbReference type="ARBA" id="ARBA00023077"/>
    </source>
</evidence>
<keyword evidence="12" id="KW-0675">Receptor</keyword>
<feature type="domain" description="TonB-dependent receptor plug" evidence="11">
    <location>
        <begin position="156"/>
        <end position="252"/>
    </location>
</feature>
<dbReference type="EMBL" id="FRBX01000002">
    <property type="protein sequence ID" value="SHM09898.1"/>
    <property type="molecule type" value="Genomic_DNA"/>
</dbReference>
<keyword evidence="2 8" id="KW-0813">Transport</keyword>
<name>A0ABY1J2A7_9FLAO</name>
<dbReference type="InterPro" id="IPR008969">
    <property type="entry name" value="CarboxyPept-like_regulatory"/>
</dbReference>
<dbReference type="Proteomes" id="UP000184216">
    <property type="component" value="Unassembled WGS sequence"/>
</dbReference>
<dbReference type="SUPFAM" id="SSF56935">
    <property type="entry name" value="Porins"/>
    <property type="match status" value="1"/>
</dbReference>